<protein>
    <submittedName>
        <fullName evidence="1">Uncharacterized protein</fullName>
    </submittedName>
</protein>
<keyword evidence="2" id="KW-1185">Reference proteome</keyword>
<dbReference type="AlphaFoldDB" id="B6HDB4"/>
<dbReference type="VEuPathDB" id="FungiDB:PCH_Pc20g06890"/>
<evidence type="ECO:0000313" key="1">
    <source>
        <dbReference type="EMBL" id="CAP86018.1"/>
    </source>
</evidence>
<proteinExistence type="predicted"/>
<dbReference type="HOGENOM" id="CLU_1215140_0_0_1"/>
<gene>
    <name evidence="1" type="ORF">Pc20g06890</name>
    <name evidence="1" type="ORF">PCH_Pc20g06890</name>
</gene>
<dbReference type="Proteomes" id="UP000000724">
    <property type="component" value="Contig Pc00c20"/>
</dbReference>
<dbReference type="EMBL" id="AM920435">
    <property type="protein sequence ID" value="CAP86018.1"/>
    <property type="molecule type" value="Genomic_DNA"/>
</dbReference>
<accession>B6HDB4</accession>
<sequence length="228" mass="23902">MAAHIWAEIEARVGIMVASPPMCSVYAVLDCGNEIAAIFGNPGSQVSFHPLIRFHRAISVTTVTRGIHGRNEKSTQTHHTQLSHRKVNGATDGALVADTFSSSSCNGGVDAVASCGGTRIGRARLVALIARGAHGTGGRRTGESPGCGHGQGFASYLEGHGTSSESKKDSEWVLNSTMAGVSSDMAVDKSFLEISILSRMPRCTTTEPKQNGIGGVNLLKQNARSIPM</sequence>
<evidence type="ECO:0000313" key="2">
    <source>
        <dbReference type="Proteomes" id="UP000000724"/>
    </source>
</evidence>
<organism evidence="1 2">
    <name type="scientific">Penicillium rubens (strain ATCC 28089 / DSM 1075 / NRRL 1951 / Wisconsin 54-1255)</name>
    <name type="common">Penicillium chrysogenum</name>
    <dbReference type="NCBI Taxonomy" id="500485"/>
    <lineage>
        <taxon>Eukaryota</taxon>
        <taxon>Fungi</taxon>
        <taxon>Dikarya</taxon>
        <taxon>Ascomycota</taxon>
        <taxon>Pezizomycotina</taxon>
        <taxon>Eurotiomycetes</taxon>
        <taxon>Eurotiomycetidae</taxon>
        <taxon>Eurotiales</taxon>
        <taxon>Aspergillaceae</taxon>
        <taxon>Penicillium</taxon>
        <taxon>Penicillium chrysogenum species complex</taxon>
    </lineage>
</organism>
<reference evidence="1 2" key="1">
    <citation type="journal article" date="2008" name="Nat. Biotechnol.">
        <title>Genome sequencing and analysis of the filamentous fungus Penicillium chrysogenum.</title>
        <authorList>
            <person name="van den Berg M.A."/>
            <person name="Albang R."/>
            <person name="Albermann K."/>
            <person name="Badger J.H."/>
            <person name="Daran J.-M."/>
            <person name="Driessen A.J.M."/>
            <person name="Garcia-Estrada C."/>
            <person name="Fedorova N.D."/>
            <person name="Harris D.M."/>
            <person name="Heijne W.H.M."/>
            <person name="Joardar V.S."/>
            <person name="Kiel J.A.K.W."/>
            <person name="Kovalchuk A."/>
            <person name="Martin J.F."/>
            <person name="Nierman W.C."/>
            <person name="Nijland J.G."/>
            <person name="Pronk J.T."/>
            <person name="Roubos J.A."/>
            <person name="van der Klei I.J."/>
            <person name="van Peij N.N.M.E."/>
            <person name="Veenhuis M."/>
            <person name="von Doehren H."/>
            <person name="Wagner C."/>
            <person name="Wortman J.R."/>
            <person name="Bovenberg R.A.L."/>
        </authorList>
    </citation>
    <scope>NUCLEOTIDE SEQUENCE [LARGE SCALE GENOMIC DNA]</scope>
    <source>
        <strain evidence="2">ATCC 28089 / DSM 1075 / NRRL 1951 / Wisconsin 54-1255</strain>
    </source>
</reference>
<name>B6HDB4_PENRW</name>